<proteinExistence type="predicted"/>
<dbReference type="EMBL" id="JARIHO010000010">
    <property type="protein sequence ID" value="KAJ7354263.1"/>
    <property type="molecule type" value="Genomic_DNA"/>
</dbReference>
<reference evidence="1" key="1">
    <citation type="submission" date="2023-03" db="EMBL/GenBank/DDBJ databases">
        <title>Massive genome expansion in bonnet fungi (Mycena s.s.) driven by repeated elements and novel gene families across ecological guilds.</title>
        <authorList>
            <consortium name="Lawrence Berkeley National Laboratory"/>
            <person name="Harder C.B."/>
            <person name="Miyauchi S."/>
            <person name="Viragh M."/>
            <person name="Kuo A."/>
            <person name="Thoen E."/>
            <person name="Andreopoulos B."/>
            <person name="Lu D."/>
            <person name="Skrede I."/>
            <person name="Drula E."/>
            <person name="Henrissat B."/>
            <person name="Morin E."/>
            <person name="Kohler A."/>
            <person name="Barry K."/>
            <person name="LaButti K."/>
            <person name="Morin E."/>
            <person name="Salamov A."/>
            <person name="Lipzen A."/>
            <person name="Mereny Z."/>
            <person name="Hegedus B."/>
            <person name="Baldrian P."/>
            <person name="Stursova M."/>
            <person name="Weitz H."/>
            <person name="Taylor A."/>
            <person name="Grigoriev I.V."/>
            <person name="Nagy L.G."/>
            <person name="Martin F."/>
            <person name="Kauserud H."/>
        </authorList>
    </citation>
    <scope>NUCLEOTIDE SEQUENCE</scope>
    <source>
        <strain evidence="1">CBHHK002</strain>
    </source>
</reference>
<organism evidence="1 2">
    <name type="scientific">Mycena albidolilacea</name>
    <dbReference type="NCBI Taxonomy" id="1033008"/>
    <lineage>
        <taxon>Eukaryota</taxon>
        <taxon>Fungi</taxon>
        <taxon>Dikarya</taxon>
        <taxon>Basidiomycota</taxon>
        <taxon>Agaricomycotina</taxon>
        <taxon>Agaricomycetes</taxon>
        <taxon>Agaricomycetidae</taxon>
        <taxon>Agaricales</taxon>
        <taxon>Marasmiineae</taxon>
        <taxon>Mycenaceae</taxon>
        <taxon>Mycena</taxon>
    </lineage>
</organism>
<comment type="caution">
    <text evidence="1">The sequence shown here is derived from an EMBL/GenBank/DDBJ whole genome shotgun (WGS) entry which is preliminary data.</text>
</comment>
<dbReference type="Proteomes" id="UP001218218">
    <property type="component" value="Unassembled WGS sequence"/>
</dbReference>
<keyword evidence="2" id="KW-1185">Reference proteome</keyword>
<gene>
    <name evidence="1" type="ORF">DFH08DRAFT_804182</name>
</gene>
<evidence type="ECO:0000313" key="1">
    <source>
        <dbReference type="EMBL" id="KAJ7354263.1"/>
    </source>
</evidence>
<evidence type="ECO:0000313" key="2">
    <source>
        <dbReference type="Proteomes" id="UP001218218"/>
    </source>
</evidence>
<accession>A0AAD7ABL3</accession>
<name>A0AAD7ABL3_9AGAR</name>
<dbReference type="AlphaFoldDB" id="A0AAD7ABL3"/>
<sequence length="138" mass="16043">MTKSQAGPTPTPVLSAIRLRSINVHKEKWLGLPDRIRLGRLVGEGQVADEYMSWTREDRRSAKHGLVLHLGTIQTTTKTETSSWKWGRRVDAQETKKRQFPLHNNNITEGDEGENRKVKVEVQFVENRKWLGIKMWRK</sequence>
<protein>
    <submittedName>
        <fullName evidence="1">Uncharacterized protein</fullName>
    </submittedName>
</protein>